<evidence type="ECO:0000256" key="6">
    <source>
        <dbReference type="ARBA" id="ARBA00022475"/>
    </source>
</evidence>
<proteinExistence type="inferred from homology"/>
<accession>U2CD55</accession>
<feature type="transmembrane region" description="Helical" evidence="10">
    <location>
        <begin position="63"/>
        <end position="83"/>
    </location>
</feature>
<dbReference type="InterPro" id="IPR006419">
    <property type="entry name" value="NMN_transpt_PnuC"/>
</dbReference>
<feature type="transmembrane region" description="Helical" evidence="10">
    <location>
        <begin position="38"/>
        <end position="57"/>
    </location>
</feature>
<dbReference type="NCBIfam" id="TIGR01528">
    <property type="entry name" value="NMN_trans_PnuC"/>
    <property type="match status" value="1"/>
</dbReference>
<dbReference type="HOGENOM" id="CLU_076589_2_0_10"/>
<evidence type="ECO:0000256" key="1">
    <source>
        <dbReference type="ARBA" id="ARBA00002672"/>
    </source>
</evidence>
<feature type="transmembrane region" description="Helical" evidence="10">
    <location>
        <begin position="113"/>
        <end position="133"/>
    </location>
</feature>
<dbReference type="GO" id="GO:0034257">
    <property type="term" value="F:nicotinamide riboside transmembrane transporter activity"/>
    <property type="evidence" value="ECO:0007669"/>
    <property type="project" value="InterPro"/>
</dbReference>
<evidence type="ECO:0000256" key="3">
    <source>
        <dbReference type="ARBA" id="ARBA00006669"/>
    </source>
</evidence>
<dbReference type="GO" id="GO:0005886">
    <property type="term" value="C:plasma membrane"/>
    <property type="evidence" value="ECO:0007669"/>
    <property type="project" value="UniProtKB-SubCell"/>
</dbReference>
<dbReference type="AlphaFoldDB" id="U2CD55"/>
<evidence type="ECO:0000256" key="4">
    <source>
        <dbReference type="ARBA" id="ARBA00017522"/>
    </source>
</evidence>
<evidence type="ECO:0000313" key="12">
    <source>
        <dbReference type="Proteomes" id="UP000016496"/>
    </source>
</evidence>
<feature type="transmembrane region" description="Helical" evidence="10">
    <location>
        <begin position="140"/>
        <end position="159"/>
    </location>
</feature>
<evidence type="ECO:0000313" key="11">
    <source>
        <dbReference type="EMBL" id="ERI81948.1"/>
    </source>
</evidence>
<protein>
    <recommendedName>
        <fullName evidence="4">Nicotinamide riboside transporter PnuC</fullName>
    </recommendedName>
</protein>
<evidence type="ECO:0000256" key="5">
    <source>
        <dbReference type="ARBA" id="ARBA00022448"/>
    </source>
</evidence>
<comment type="caution">
    <text evidence="11">The sequence shown here is derived from an EMBL/GenBank/DDBJ whole genome shotgun (WGS) entry which is preliminary data.</text>
</comment>
<evidence type="ECO:0000256" key="2">
    <source>
        <dbReference type="ARBA" id="ARBA00004651"/>
    </source>
</evidence>
<feature type="transmembrane region" description="Helical" evidence="10">
    <location>
        <begin position="12"/>
        <end position="31"/>
    </location>
</feature>
<dbReference type="PANTHER" id="PTHR36122:SF2">
    <property type="entry name" value="NICOTINAMIDE RIBOSIDE TRANSPORTER PNUC"/>
    <property type="match status" value="1"/>
</dbReference>
<dbReference type="PANTHER" id="PTHR36122">
    <property type="entry name" value="NICOTINAMIDE RIBOSIDE TRANSPORTER PNUC"/>
    <property type="match status" value="1"/>
</dbReference>
<dbReference type="Pfam" id="PF04973">
    <property type="entry name" value="NMN_transporter"/>
    <property type="match status" value="1"/>
</dbReference>
<dbReference type="EMBL" id="AWSV01000147">
    <property type="protein sequence ID" value="ERI81948.1"/>
    <property type="molecule type" value="Genomic_DNA"/>
</dbReference>
<comment type="function">
    <text evidence="1">Required for nicotinamide riboside transport across the inner membrane.</text>
</comment>
<sequence length="220" mass="25146">MSPYASKPFTTLETSILEITGTAVGILYLWLEYRASIYLWIAGIIMPAIYIFVYYNAGLYADFGINIYYLAVAVYGWCFWMWGQRKRKGGPVKTAETSDATNALPIIHTPRKYYLPLLAVFLIAFVGIGKILIEYTDSDVPWWDSFTTALSIVGMWMLARKHIEQWLAWILVDIVSCGLYIYKEIYFTSALYGIYAIVAIFGYMKWKELMASGQCSLNKA</sequence>
<feature type="transmembrane region" description="Helical" evidence="10">
    <location>
        <begin position="189"/>
        <end position="206"/>
    </location>
</feature>
<keyword evidence="7 10" id="KW-0812">Transmembrane</keyword>
<evidence type="ECO:0000256" key="8">
    <source>
        <dbReference type="ARBA" id="ARBA00022989"/>
    </source>
</evidence>
<evidence type="ECO:0000256" key="10">
    <source>
        <dbReference type="SAM" id="Phobius"/>
    </source>
</evidence>
<evidence type="ECO:0000256" key="7">
    <source>
        <dbReference type="ARBA" id="ARBA00022692"/>
    </source>
</evidence>
<keyword evidence="8 10" id="KW-1133">Transmembrane helix</keyword>
<organism evidence="11 12">
    <name type="scientific">Bacteroides pyogenes F0041</name>
    <dbReference type="NCBI Taxonomy" id="1321819"/>
    <lineage>
        <taxon>Bacteria</taxon>
        <taxon>Pseudomonadati</taxon>
        <taxon>Bacteroidota</taxon>
        <taxon>Bacteroidia</taxon>
        <taxon>Bacteroidales</taxon>
        <taxon>Bacteroidaceae</taxon>
        <taxon>Bacteroides</taxon>
    </lineage>
</organism>
<comment type="subcellular location">
    <subcellularLocation>
        <location evidence="2">Cell membrane</location>
        <topology evidence="2">Multi-pass membrane protein</topology>
    </subcellularLocation>
</comment>
<keyword evidence="9 10" id="KW-0472">Membrane</keyword>
<keyword evidence="5" id="KW-0813">Transport</keyword>
<reference evidence="11 12" key="1">
    <citation type="submission" date="2013-08" db="EMBL/GenBank/DDBJ databases">
        <authorList>
            <person name="Weinstock G."/>
            <person name="Sodergren E."/>
            <person name="Wylie T."/>
            <person name="Fulton L."/>
            <person name="Fulton R."/>
            <person name="Fronick C."/>
            <person name="O'Laughlin M."/>
            <person name="Godfrey J."/>
            <person name="Miner T."/>
            <person name="Herter B."/>
            <person name="Appelbaum E."/>
            <person name="Cordes M."/>
            <person name="Lek S."/>
            <person name="Wollam A."/>
            <person name="Pepin K.H."/>
            <person name="Palsikar V.B."/>
            <person name="Mitreva M."/>
            <person name="Wilson R.K."/>
        </authorList>
    </citation>
    <scope>NUCLEOTIDE SEQUENCE [LARGE SCALE GENOMIC DNA]</scope>
    <source>
        <strain evidence="11 12">F0041</strain>
    </source>
</reference>
<keyword evidence="6" id="KW-1003">Cell membrane</keyword>
<evidence type="ECO:0000256" key="9">
    <source>
        <dbReference type="ARBA" id="ARBA00023136"/>
    </source>
</evidence>
<dbReference type="Proteomes" id="UP000016496">
    <property type="component" value="Unassembled WGS sequence"/>
</dbReference>
<name>U2CD55_9BACE</name>
<comment type="similarity">
    <text evidence="3">Belongs to the nicotinamide ribonucleoside (NR) uptake permease (TC 4.B.1) family.</text>
</comment>
<gene>
    <name evidence="11" type="ORF">HMPREF1981_02772</name>
</gene>
<dbReference type="PATRIC" id="fig|1321819.3.peg.2558"/>